<accession>A0A4Z0R5C8</accession>
<evidence type="ECO:0000313" key="1">
    <source>
        <dbReference type="EMBL" id="TGE37734.1"/>
    </source>
</evidence>
<protein>
    <submittedName>
        <fullName evidence="1">Uncharacterized protein</fullName>
    </submittedName>
</protein>
<dbReference type="EMBL" id="SPQQ01000004">
    <property type="protein sequence ID" value="TGE37734.1"/>
    <property type="molecule type" value="Genomic_DNA"/>
</dbReference>
<proteinExistence type="predicted"/>
<gene>
    <name evidence="1" type="ORF">E4K67_13540</name>
</gene>
<evidence type="ECO:0000313" key="2">
    <source>
        <dbReference type="Proteomes" id="UP000298460"/>
    </source>
</evidence>
<dbReference type="Proteomes" id="UP000298460">
    <property type="component" value="Unassembled WGS sequence"/>
</dbReference>
<dbReference type="AlphaFoldDB" id="A0A4Z0R5C8"/>
<sequence>MSADEVLKVPLYTYEDYLAIDPDSGLYQTEFEEFIRNFHLLRLLLLYAMLVDRKVRGQIKVSMEDLAKTFIETLKLSYQDNEIDSDEAQRLSEVFSLELDHLTSFIENIPEKDLSKKGFTPYTCLYVTAKLAESSERSVKNGVYIALINTQRMIMKEYFENAIEKIKIVMK</sequence>
<name>A0A4Z0R5C8_9FIRM</name>
<reference evidence="1 2" key="1">
    <citation type="submission" date="2019-03" db="EMBL/GenBank/DDBJ databases">
        <title>Draft Genome Sequence of Desulfosporosinus fructosivorans Strain 63.6F, Isolated from Marine Sediment in the Baltic Sea.</title>
        <authorList>
            <person name="Hausmann B."/>
            <person name="Vandieken V."/>
            <person name="Pjevac P."/>
            <person name="Schreck K."/>
            <person name="Herbold C.W."/>
            <person name="Loy A."/>
        </authorList>
    </citation>
    <scope>NUCLEOTIDE SEQUENCE [LARGE SCALE GENOMIC DNA]</scope>
    <source>
        <strain evidence="1 2">63.6F</strain>
    </source>
</reference>
<comment type="caution">
    <text evidence="1">The sequence shown here is derived from an EMBL/GenBank/DDBJ whole genome shotgun (WGS) entry which is preliminary data.</text>
</comment>
<keyword evidence="2" id="KW-1185">Reference proteome</keyword>
<organism evidence="1 2">
    <name type="scientific">Desulfosporosinus fructosivorans</name>
    <dbReference type="NCBI Taxonomy" id="2018669"/>
    <lineage>
        <taxon>Bacteria</taxon>
        <taxon>Bacillati</taxon>
        <taxon>Bacillota</taxon>
        <taxon>Clostridia</taxon>
        <taxon>Eubacteriales</taxon>
        <taxon>Desulfitobacteriaceae</taxon>
        <taxon>Desulfosporosinus</taxon>
    </lineage>
</organism>